<dbReference type="Pfam" id="PF13362">
    <property type="entry name" value="Toprim_3"/>
    <property type="match status" value="1"/>
</dbReference>
<comment type="caution">
    <text evidence="3">The sequence shown here is derived from an EMBL/GenBank/DDBJ whole genome shotgun (WGS) entry which is preliminary data.</text>
</comment>
<feature type="domain" description="DUF7146" evidence="2">
    <location>
        <begin position="94"/>
        <end position="192"/>
    </location>
</feature>
<evidence type="ECO:0000259" key="2">
    <source>
        <dbReference type="Pfam" id="PF23639"/>
    </source>
</evidence>
<sequence length="293" mass="30055">MTDARTIVLALGGKWHGRYGLCRCPAHGDRKPSLSLSDGSNGRLLAKCHTGCDFAAIVEALRGLGLIEGGGAFVAPDPIALAQREAAERAEAAKRAAQAERLWQEAQPIEGTAAEAYLRGRGIGGALPPSLRFHPACWHQSAKRFPAMVARLEGAIGFAVHRTYLRADGSGKAGVAPAKAMLGATSGGAVRLSQGQGALAVAEGLETALSLSYGLLSAPTAIWAALSTSGLATLRLPPAPSRLTIASDGDKPGREAAHALAERAVALGWAVSILPAPDGADWNDVLTGKAVLA</sequence>
<dbReference type="Pfam" id="PF23639">
    <property type="entry name" value="DUF7146"/>
    <property type="match status" value="1"/>
</dbReference>
<dbReference type="Proteomes" id="UP000555411">
    <property type="component" value="Unassembled WGS sequence"/>
</dbReference>
<proteinExistence type="predicted"/>
<dbReference type="AlphaFoldDB" id="A0A842I9Y5"/>
<protein>
    <submittedName>
        <fullName evidence="3">Toprim domain-containing protein</fullName>
    </submittedName>
</protein>
<organism evidence="3 4">
    <name type="scientific">Paragemmobacter straminiformis</name>
    <dbReference type="NCBI Taxonomy" id="2045119"/>
    <lineage>
        <taxon>Bacteria</taxon>
        <taxon>Pseudomonadati</taxon>
        <taxon>Pseudomonadota</taxon>
        <taxon>Alphaproteobacteria</taxon>
        <taxon>Rhodobacterales</taxon>
        <taxon>Paracoccaceae</taxon>
        <taxon>Paragemmobacter</taxon>
    </lineage>
</organism>
<dbReference type="EMBL" id="JACLQD010000003">
    <property type="protein sequence ID" value="MBC2836426.1"/>
    <property type="molecule type" value="Genomic_DNA"/>
</dbReference>
<evidence type="ECO:0000313" key="3">
    <source>
        <dbReference type="EMBL" id="MBC2836426.1"/>
    </source>
</evidence>
<dbReference type="Gene3D" id="3.40.1360.10">
    <property type="match status" value="1"/>
</dbReference>
<dbReference type="RefSeq" id="WP_185798025.1">
    <property type="nucleotide sequence ID" value="NZ_JACLQD010000003.1"/>
</dbReference>
<feature type="domain" description="Toprim" evidence="1">
    <location>
        <begin position="199"/>
        <end position="287"/>
    </location>
</feature>
<evidence type="ECO:0000313" key="4">
    <source>
        <dbReference type="Proteomes" id="UP000555411"/>
    </source>
</evidence>
<dbReference type="InterPro" id="IPR006171">
    <property type="entry name" value="TOPRIM_dom"/>
</dbReference>
<evidence type="ECO:0000259" key="1">
    <source>
        <dbReference type="Pfam" id="PF13362"/>
    </source>
</evidence>
<accession>A0A842I9Y5</accession>
<reference evidence="3 4" key="1">
    <citation type="journal article" date="2017" name="Int. J. Syst. Evol. Microbiol.">
        <title>Gemmobacter straminiformis sp. nov., isolated from an artificial fountain.</title>
        <authorList>
            <person name="Kang J.Y."/>
            <person name="Kim M.J."/>
            <person name="Chun J."/>
            <person name="Son K.P."/>
            <person name="Jahng K.Y."/>
        </authorList>
    </citation>
    <scope>NUCLEOTIDE SEQUENCE [LARGE SCALE GENOMIC DNA]</scope>
    <source>
        <strain evidence="3 4">CAM-8</strain>
    </source>
</reference>
<gene>
    <name evidence="3" type="ORF">H7F16_12980</name>
</gene>
<name>A0A842I9Y5_9RHOB</name>
<keyword evidence="4" id="KW-1185">Reference proteome</keyword>
<dbReference type="InterPro" id="IPR055570">
    <property type="entry name" value="DUF7146"/>
</dbReference>